<sequence>MEEESSDAMNLDLNLGPGPEPAGGSITNESVNIGDWFEEPLHRVSEAVRHRARQRWRWRHPHINPPEAHRNILLSPEAHNISVALNHLLVSPGNGSALQAGEGSVAAEERMEEAPKACENNNGVTEDEASDKKDDVEKASGNDGSFFDCNICLDLARDPVVTCCGHLFCWPCLYRWLHVHSDAKECPVCKGEVNFKNVTPIYGRGNNVHEPEEDSTLKIPLRPHARRVESLRQTLHRNALAFPVEEMIRRLGNRIDLSRDLVQPHEPDNARETADRTSTLLNRFLTSRAIRREHNHGAAPDDVVDLAQSNTGSAEAGDNRRFQSILRRRAHSHRTTLSSLSSALSSAERFVEAYIRGHSIGRNQDQPPPVDDRDSFSSVAAVIHSESQVDTAVEIDSMVSLSTSSSRRRNDTSRVSDVDSGDSRAPRRRRLN</sequence>
<dbReference type="Gene3D" id="3.30.40.10">
    <property type="entry name" value="Zinc/RING finger domain, C3HC4 (zinc finger)"/>
    <property type="match status" value="1"/>
</dbReference>
<organism evidence="14 15">
    <name type="scientific">Senna tora</name>
    <dbReference type="NCBI Taxonomy" id="362788"/>
    <lineage>
        <taxon>Eukaryota</taxon>
        <taxon>Viridiplantae</taxon>
        <taxon>Streptophyta</taxon>
        <taxon>Embryophyta</taxon>
        <taxon>Tracheophyta</taxon>
        <taxon>Spermatophyta</taxon>
        <taxon>Magnoliopsida</taxon>
        <taxon>eudicotyledons</taxon>
        <taxon>Gunneridae</taxon>
        <taxon>Pentapetalae</taxon>
        <taxon>rosids</taxon>
        <taxon>fabids</taxon>
        <taxon>Fabales</taxon>
        <taxon>Fabaceae</taxon>
        <taxon>Caesalpinioideae</taxon>
        <taxon>Cassia clade</taxon>
        <taxon>Senna</taxon>
    </lineage>
</organism>
<dbReference type="PANTHER" id="PTHR12313">
    <property type="entry name" value="E3 UBIQUITIN-PROTEIN LIGASE RNF5-RELATED"/>
    <property type="match status" value="1"/>
</dbReference>
<dbReference type="InterPro" id="IPR017907">
    <property type="entry name" value="Znf_RING_CS"/>
</dbReference>
<evidence type="ECO:0000256" key="9">
    <source>
        <dbReference type="ARBA" id="ARBA00023136"/>
    </source>
</evidence>
<dbReference type="Proteomes" id="UP000634136">
    <property type="component" value="Unassembled WGS sequence"/>
</dbReference>
<dbReference type="InterPro" id="IPR045103">
    <property type="entry name" value="RNF5/RNF185-like"/>
</dbReference>
<comment type="subcellular location">
    <subcellularLocation>
        <location evidence="2">Endomembrane system</location>
    </subcellularLocation>
    <subcellularLocation>
        <location evidence="11">Endoplasmic reticulum membrane</location>
        <topology evidence="11">Single-pass type IV membrane protein</topology>
    </subcellularLocation>
</comment>
<dbReference type="UniPathway" id="UPA00143"/>
<feature type="region of interest" description="Disordered" evidence="12">
    <location>
        <begin position="1"/>
        <end position="24"/>
    </location>
</feature>
<feature type="compositionally biased region" description="Basic and acidic residues" evidence="12">
    <location>
        <begin position="408"/>
        <end position="425"/>
    </location>
</feature>
<feature type="region of interest" description="Disordered" evidence="12">
    <location>
        <begin position="114"/>
        <end position="137"/>
    </location>
</feature>
<evidence type="ECO:0000256" key="3">
    <source>
        <dbReference type="ARBA" id="ARBA00004906"/>
    </source>
</evidence>
<dbReference type="EMBL" id="JAAIUW010000008">
    <property type="protein sequence ID" value="KAF7818942.1"/>
    <property type="molecule type" value="Genomic_DNA"/>
</dbReference>
<comment type="domain">
    <text evidence="11">The RING-type zinc finger domain is responsible for E3 ligase activity.</text>
</comment>
<keyword evidence="6 10" id="KW-0863">Zinc-finger</keyword>
<dbReference type="AlphaFoldDB" id="A0A834TDG2"/>
<dbReference type="GO" id="GO:0016567">
    <property type="term" value="P:protein ubiquitination"/>
    <property type="evidence" value="ECO:0007669"/>
    <property type="project" value="UniProtKB-UniPathway"/>
</dbReference>
<comment type="pathway">
    <text evidence="3 11">Protein modification; protein ubiquitination.</text>
</comment>
<evidence type="ECO:0000256" key="10">
    <source>
        <dbReference type="PROSITE-ProRule" id="PRU00175"/>
    </source>
</evidence>
<proteinExistence type="predicted"/>
<evidence type="ECO:0000256" key="11">
    <source>
        <dbReference type="RuleBase" id="RU369090"/>
    </source>
</evidence>
<dbReference type="SMART" id="SM00184">
    <property type="entry name" value="RING"/>
    <property type="match status" value="1"/>
</dbReference>
<evidence type="ECO:0000256" key="12">
    <source>
        <dbReference type="SAM" id="MobiDB-lite"/>
    </source>
</evidence>
<evidence type="ECO:0000256" key="7">
    <source>
        <dbReference type="ARBA" id="ARBA00022786"/>
    </source>
</evidence>
<feature type="domain" description="RING-type" evidence="13">
    <location>
        <begin position="149"/>
        <end position="190"/>
    </location>
</feature>
<evidence type="ECO:0000256" key="1">
    <source>
        <dbReference type="ARBA" id="ARBA00000900"/>
    </source>
</evidence>
<dbReference type="OrthoDB" id="6270329at2759"/>
<feature type="region of interest" description="Disordered" evidence="12">
    <location>
        <begin position="399"/>
        <end position="432"/>
    </location>
</feature>
<keyword evidence="8 11" id="KW-0862">Zinc</keyword>
<dbReference type="PROSITE" id="PS50089">
    <property type="entry name" value="ZF_RING_2"/>
    <property type="match status" value="1"/>
</dbReference>
<name>A0A834TDG2_9FABA</name>
<dbReference type="FunFam" id="3.30.40.10:FF:000882">
    <property type="entry name" value="E3 ubiquitin-protein ligase RMA3"/>
    <property type="match status" value="1"/>
</dbReference>
<keyword evidence="15" id="KW-1185">Reference proteome</keyword>
<dbReference type="PROSITE" id="PS00518">
    <property type="entry name" value="ZF_RING_1"/>
    <property type="match status" value="1"/>
</dbReference>
<accession>A0A834TDG2</accession>
<dbReference type="CDD" id="cd16745">
    <property type="entry name" value="RING-HC_AtRMA-like"/>
    <property type="match status" value="1"/>
</dbReference>
<dbReference type="GO" id="GO:0006511">
    <property type="term" value="P:ubiquitin-dependent protein catabolic process"/>
    <property type="evidence" value="ECO:0007669"/>
    <property type="project" value="UniProtKB-UniRule"/>
</dbReference>
<keyword evidence="4 11" id="KW-0808">Transferase</keyword>
<keyword evidence="11" id="KW-0256">Endoplasmic reticulum</keyword>
<evidence type="ECO:0000256" key="6">
    <source>
        <dbReference type="ARBA" id="ARBA00022771"/>
    </source>
</evidence>
<dbReference type="InterPro" id="IPR001841">
    <property type="entry name" value="Znf_RING"/>
</dbReference>
<gene>
    <name evidence="14" type="ORF">G2W53_024397</name>
</gene>
<dbReference type="Pfam" id="PF00097">
    <property type="entry name" value="zf-C3HC4"/>
    <property type="match status" value="1"/>
</dbReference>
<dbReference type="GO" id="GO:0005789">
    <property type="term" value="C:endoplasmic reticulum membrane"/>
    <property type="evidence" value="ECO:0007669"/>
    <property type="project" value="UniProtKB-SubCell"/>
</dbReference>
<evidence type="ECO:0000256" key="5">
    <source>
        <dbReference type="ARBA" id="ARBA00022723"/>
    </source>
</evidence>
<reference evidence="14" key="1">
    <citation type="submission" date="2020-09" db="EMBL/GenBank/DDBJ databases">
        <title>Genome-Enabled Discovery of Anthraquinone Biosynthesis in Senna tora.</title>
        <authorList>
            <person name="Kang S.-H."/>
            <person name="Pandey R.P."/>
            <person name="Lee C.-M."/>
            <person name="Sim J.-S."/>
            <person name="Jeong J.-T."/>
            <person name="Choi B.-S."/>
            <person name="Jung M."/>
            <person name="Ginzburg D."/>
            <person name="Zhao K."/>
            <person name="Won S.Y."/>
            <person name="Oh T.-J."/>
            <person name="Yu Y."/>
            <person name="Kim N.-H."/>
            <person name="Lee O.R."/>
            <person name="Lee T.-H."/>
            <person name="Bashyal P."/>
            <person name="Kim T.-S."/>
            <person name="Lee W.-H."/>
            <person name="Kawkins C."/>
            <person name="Kim C.-K."/>
            <person name="Kim J.S."/>
            <person name="Ahn B.O."/>
            <person name="Rhee S.Y."/>
            <person name="Sohng J.K."/>
        </authorList>
    </citation>
    <scope>NUCLEOTIDE SEQUENCE</scope>
    <source>
        <tissue evidence="14">Leaf</tissue>
    </source>
</reference>
<evidence type="ECO:0000259" key="13">
    <source>
        <dbReference type="PROSITE" id="PS50089"/>
    </source>
</evidence>
<evidence type="ECO:0000256" key="4">
    <source>
        <dbReference type="ARBA" id="ARBA00022679"/>
    </source>
</evidence>
<dbReference type="EC" id="2.3.2.27" evidence="11"/>
<evidence type="ECO:0000256" key="2">
    <source>
        <dbReference type="ARBA" id="ARBA00004308"/>
    </source>
</evidence>
<comment type="caution">
    <text evidence="14">The sequence shown here is derived from an EMBL/GenBank/DDBJ whole genome shotgun (WGS) entry which is preliminary data.</text>
</comment>
<protein>
    <recommendedName>
        <fullName evidence="11">E3 ubiquitin-protein ligase RMA</fullName>
        <ecNumber evidence="11">2.3.2.27</ecNumber>
    </recommendedName>
    <alternativeName>
        <fullName evidence="11">Protein RING membrane-anchor</fullName>
    </alternativeName>
    <alternativeName>
        <fullName evidence="11">RING-type E3 ubiquitin transferase RMA</fullName>
    </alternativeName>
</protein>
<keyword evidence="9" id="KW-0472">Membrane</keyword>
<keyword evidence="7 11" id="KW-0833">Ubl conjugation pathway</keyword>
<comment type="catalytic activity">
    <reaction evidence="1 11">
        <text>S-ubiquitinyl-[E2 ubiquitin-conjugating enzyme]-L-cysteine + [acceptor protein]-L-lysine = [E2 ubiquitin-conjugating enzyme]-L-cysteine + N(6)-ubiquitinyl-[acceptor protein]-L-lysine.</text>
        <dbReference type="EC" id="2.3.2.27"/>
    </reaction>
</comment>
<dbReference type="InterPro" id="IPR013083">
    <property type="entry name" value="Znf_RING/FYVE/PHD"/>
</dbReference>
<dbReference type="GO" id="GO:0061630">
    <property type="term" value="F:ubiquitin protein ligase activity"/>
    <property type="evidence" value="ECO:0007669"/>
    <property type="project" value="UniProtKB-UniRule"/>
</dbReference>
<keyword evidence="5 11" id="KW-0479">Metal-binding</keyword>
<dbReference type="SUPFAM" id="SSF57850">
    <property type="entry name" value="RING/U-box"/>
    <property type="match status" value="1"/>
</dbReference>
<evidence type="ECO:0000256" key="8">
    <source>
        <dbReference type="ARBA" id="ARBA00022833"/>
    </source>
</evidence>
<evidence type="ECO:0000313" key="14">
    <source>
        <dbReference type="EMBL" id="KAF7818942.1"/>
    </source>
</evidence>
<dbReference type="InterPro" id="IPR018957">
    <property type="entry name" value="Znf_C3HC4_RING-type"/>
</dbReference>
<comment type="function">
    <text evidence="11">E3 ubiquitin-protein ligase.</text>
</comment>
<dbReference type="GO" id="GO:0008270">
    <property type="term" value="F:zinc ion binding"/>
    <property type="evidence" value="ECO:0007669"/>
    <property type="project" value="UniProtKB-KW"/>
</dbReference>
<evidence type="ECO:0000313" key="15">
    <source>
        <dbReference type="Proteomes" id="UP000634136"/>
    </source>
</evidence>